<dbReference type="PROSITE" id="PS51194">
    <property type="entry name" value="HELICASE_CTER"/>
    <property type="match status" value="1"/>
</dbReference>
<comment type="caution">
    <text evidence="2">The sequence shown here is derived from an EMBL/GenBank/DDBJ whole genome shotgun (WGS) entry which is preliminary data.</text>
</comment>
<sequence>MGIKVTFLHSKIPALQRLQILQKLRMGIYDCVIGVNLLREGLDLPEVSLMIILDADKAGFLRNESSLIQIIGRAARKISEVK</sequence>
<evidence type="ECO:0000259" key="1">
    <source>
        <dbReference type="PROSITE" id="PS51194"/>
    </source>
</evidence>
<dbReference type="Pfam" id="PF00271">
    <property type="entry name" value="Helicase_C"/>
    <property type="match status" value="1"/>
</dbReference>
<dbReference type="PANTHER" id="PTHR24029">
    <property type="entry name" value="UVRABC SYSTEM PROTEIN B"/>
    <property type="match status" value="1"/>
</dbReference>
<dbReference type="EMBL" id="JAOSIK010000035">
    <property type="protein sequence ID" value="MEK0312120.1"/>
    <property type="molecule type" value="Genomic_DNA"/>
</dbReference>
<proteinExistence type="predicted"/>
<dbReference type="PANTHER" id="PTHR24029:SF0">
    <property type="entry name" value="UVRABC SYSTEM PROTEIN B"/>
    <property type="match status" value="1"/>
</dbReference>
<dbReference type="Gene3D" id="3.40.50.300">
    <property type="entry name" value="P-loop containing nucleotide triphosphate hydrolases"/>
    <property type="match status" value="1"/>
</dbReference>
<feature type="domain" description="Helicase C-terminal" evidence="1">
    <location>
        <begin position="1"/>
        <end position="82"/>
    </location>
</feature>
<gene>
    <name evidence="2" type="ORF">OC725_02490</name>
</gene>
<name>A0ABU8ZT02_9MOLU</name>
<evidence type="ECO:0000313" key="2">
    <source>
        <dbReference type="EMBL" id="MEK0312120.1"/>
    </source>
</evidence>
<dbReference type="SUPFAM" id="SSF52540">
    <property type="entry name" value="P-loop containing nucleoside triphosphate hydrolases"/>
    <property type="match status" value="1"/>
</dbReference>
<dbReference type="InterPro" id="IPR004807">
    <property type="entry name" value="UvrB"/>
</dbReference>
<protein>
    <submittedName>
        <fullName evidence="2">Helicase-related protein</fullName>
    </submittedName>
</protein>
<keyword evidence="2" id="KW-0067">ATP-binding</keyword>
<accession>A0ABU8ZT02</accession>
<dbReference type="GO" id="GO:0004386">
    <property type="term" value="F:helicase activity"/>
    <property type="evidence" value="ECO:0007669"/>
    <property type="project" value="UniProtKB-KW"/>
</dbReference>
<dbReference type="InterPro" id="IPR001650">
    <property type="entry name" value="Helicase_C-like"/>
</dbReference>
<keyword evidence="2" id="KW-0378">Hydrolase</keyword>
<dbReference type="SMART" id="SM00490">
    <property type="entry name" value="HELICc"/>
    <property type="match status" value="1"/>
</dbReference>
<keyword evidence="3" id="KW-1185">Reference proteome</keyword>
<reference evidence="2 3" key="1">
    <citation type="journal article" date="2023" name="Int. J. Syst. Evol. Microbiol.">
        <title>The observation of taxonomic boundaries for the 16SrII and 16SrXXV phytoplasmas using genome-based delimitation.</title>
        <authorList>
            <person name="Rodrigues Jardim B."/>
            <person name="Tran-Nguyen L.T.T."/>
            <person name="Gambley C."/>
            <person name="Al-Sadi A.M."/>
            <person name="Al-Subhi A.M."/>
            <person name="Foissac X."/>
            <person name="Salar P."/>
            <person name="Cai H."/>
            <person name="Yang J.Y."/>
            <person name="Davis R."/>
            <person name="Jones L."/>
            <person name="Rodoni B."/>
            <person name="Constable F.E."/>
        </authorList>
    </citation>
    <scope>NUCLEOTIDE SEQUENCE [LARGE SCALE GENOMIC DNA]</scope>
    <source>
        <strain evidence="2">BAWM-322</strain>
    </source>
</reference>
<dbReference type="InterPro" id="IPR027417">
    <property type="entry name" value="P-loop_NTPase"/>
</dbReference>
<keyword evidence="2" id="KW-0347">Helicase</keyword>
<keyword evidence="2" id="KW-0547">Nucleotide-binding</keyword>
<dbReference type="Proteomes" id="UP001382955">
    <property type="component" value="Unassembled WGS sequence"/>
</dbReference>
<organism evidence="2 3">
    <name type="scientific">Candidatus Phytoplasma fabacearum</name>
    <dbReference type="NCBI Taxonomy" id="2982628"/>
    <lineage>
        <taxon>Bacteria</taxon>
        <taxon>Bacillati</taxon>
        <taxon>Mycoplasmatota</taxon>
        <taxon>Mollicutes</taxon>
        <taxon>Acholeplasmatales</taxon>
        <taxon>Acholeplasmataceae</taxon>
        <taxon>Candidatus Phytoplasma</taxon>
        <taxon>16SrII (Peanut WB group)</taxon>
    </lineage>
</organism>
<evidence type="ECO:0000313" key="3">
    <source>
        <dbReference type="Proteomes" id="UP001382955"/>
    </source>
</evidence>